<feature type="domain" description="AlgX/AlgJ SGNH hydrolase-like" evidence="15">
    <location>
        <begin position="89"/>
        <end position="347"/>
    </location>
</feature>
<evidence type="ECO:0000256" key="4">
    <source>
        <dbReference type="ARBA" id="ARBA00006038"/>
    </source>
</evidence>
<reference evidence="16" key="1">
    <citation type="submission" date="2020-07" db="EMBL/GenBank/DDBJ databases">
        <title>Nitrate ammonifying Pseudomonas campi sp. nov. isolated from German agricultural grassland.</title>
        <authorList>
            <person name="Timsy T."/>
            <person name="Ulrich A."/>
            <person name="Spanner T."/>
            <person name="Foesel B."/>
            <person name="Kolb S."/>
            <person name="Horn M.A."/>
            <person name="Behrendt U."/>
        </authorList>
    </citation>
    <scope>NUCLEOTIDE SEQUENCE</scope>
    <source>
        <strain evidence="16">S1-A32-2</strain>
    </source>
</reference>
<evidence type="ECO:0000256" key="6">
    <source>
        <dbReference type="ARBA" id="ARBA00022475"/>
    </source>
</evidence>
<evidence type="ECO:0000256" key="3">
    <source>
        <dbReference type="ARBA" id="ARBA00005182"/>
    </source>
</evidence>
<dbReference type="GO" id="GO:0005886">
    <property type="term" value="C:plasma membrane"/>
    <property type="evidence" value="ECO:0007669"/>
    <property type="project" value="UniProtKB-SubCell"/>
</dbReference>
<comment type="subcellular location">
    <subcellularLocation>
        <location evidence="2">Cell inner membrane</location>
        <topology evidence="2">Peripheral membrane protein</topology>
        <orientation evidence="2">Periplasmic side</orientation>
    </subcellularLocation>
    <subcellularLocation>
        <location evidence="1">Periplasm</location>
    </subcellularLocation>
</comment>
<dbReference type="UniPathway" id="UPA00286"/>
<accession>A0A6M8FMM8</accession>
<dbReference type="CDD" id="cd14442">
    <property type="entry name" value="AlgJ_like"/>
    <property type="match status" value="1"/>
</dbReference>
<keyword evidence="9" id="KW-0732">Signal</keyword>
<dbReference type="InterPro" id="IPR034657">
    <property type="entry name" value="AlgJ"/>
</dbReference>
<evidence type="ECO:0000256" key="11">
    <source>
        <dbReference type="ARBA" id="ARBA00022841"/>
    </source>
</evidence>
<dbReference type="Proteomes" id="UP000501379">
    <property type="component" value="Chromosome"/>
</dbReference>
<keyword evidence="6" id="KW-1003">Cell membrane</keyword>
<evidence type="ECO:0000256" key="7">
    <source>
        <dbReference type="ARBA" id="ARBA00022519"/>
    </source>
</evidence>
<evidence type="ECO:0000256" key="8">
    <source>
        <dbReference type="ARBA" id="ARBA00022679"/>
    </source>
</evidence>
<dbReference type="EMBL" id="CP053697">
    <property type="protein sequence ID" value="QKE65532.1"/>
    <property type="molecule type" value="Genomic_DNA"/>
</dbReference>
<dbReference type="GO" id="GO:0042597">
    <property type="term" value="C:periplasmic space"/>
    <property type="evidence" value="ECO:0007669"/>
    <property type="project" value="UniProtKB-SubCell"/>
</dbReference>
<dbReference type="AlphaFoldDB" id="A0A6M8FMM8"/>
<name>A0A6M8FMM8_9GAMM</name>
<evidence type="ECO:0000256" key="12">
    <source>
        <dbReference type="ARBA" id="ARBA00023136"/>
    </source>
</evidence>
<gene>
    <name evidence="16" type="ORF">HNE05_19940</name>
</gene>
<comment type="similarity">
    <text evidence="4">Belongs to the AlgJ family.</text>
</comment>
<keyword evidence="11" id="KW-0016">Alginate biosynthesis</keyword>
<evidence type="ECO:0000256" key="2">
    <source>
        <dbReference type="ARBA" id="ARBA00004587"/>
    </source>
</evidence>
<evidence type="ECO:0000256" key="14">
    <source>
        <dbReference type="ARBA" id="ARBA00031031"/>
    </source>
</evidence>
<dbReference type="GO" id="GO:0042121">
    <property type="term" value="P:alginic acid biosynthetic process"/>
    <property type="evidence" value="ECO:0007669"/>
    <property type="project" value="UniProtKB-UniPathway"/>
</dbReference>
<organism evidence="16 17">
    <name type="scientific">Aquipseudomonas campi</name>
    <dbReference type="NCBI Taxonomy" id="2731681"/>
    <lineage>
        <taxon>Bacteria</taxon>
        <taxon>Pseudomonadati</taxon>
        <taxon>Pseudomonadota</taxon>
        <taxon>Gammaproteobacteria</taxon>
        <taxon>Pseudomonadales</taxon>
        <taxon>Pseudomonadaceae</taxon>
        <taxon>Aquipseudomonas</taxon>
    </lineage>
</organism>
<evidence type="ECO:0000313" key="16">
    <source>
        <dbReference type="EMBL" id="QKE65532.1"/>
    </source>
</evidence>
<evidence type="ECO:0000259" key="15">
    <source>
        <dbReference type="Pfam" id="PF16822"/>
    </source>
</evidence>
<dbReference type="KEGG" id="pcam:HNE05_19940"/>
<comment type="pathway">
    <text evidence="3">Glycan biosynthesis; alginate biosynthesis.</text>
</comment>
<dbReference type="RefSeq" id="WP_173211495.1">
    <property type="nucleotide sequence ID" value="NZ_CP053697.2"/>
</dbReference>
<keyword evidence="8" id="KW-0808">Transferase</keyword>
<keyword evidence="13" id="KW-0012">Acyltransferase</keyword>
<evidence type="ECO:0000256" key="10">
    <source>
        <dbReference type="ARBA" id="ARBA00022764"/>
    </source>
</evidence>
<keyword evidence="7" id="KW-0997">Cell inner membrane</keyword>
<evidence type="ECO:0000256" key="9">
    <source>
        <dbReference type="ARBA" id="ARBA00022729"/>
    </source>
</evidence>
<dbReference type="InterPro" id="IPR031811">
    <property type="entry name" value="ALGX/ALGJ_SGNH-like"/>
</dbReference>
<dbReference type="Pfam" id="PF16822">
    <property type="entry name" value="ALGX"/>
    <property type="match status" value="1"/>
</dbReference>
<keyword evidence="17" id="KW-1185">Reference proteome</keyword>
<sequence>MFPVMNSAHKFNGIAFILMLAALLLYSLPKVVGFAKTQSPAEAAELFMSGQLLRQFEDYYDKGFFLRDPSIELWASAQYLLFREGSSGVMLGREGWLFTNEEYRLPNAYQQALDSNVAKIAAVEKTLKAHNKRLIVLPLPMKLDVYAEYASRTPNSRSQQLYGDFIAQLRSSRIEATPLRDAFLAQKDQQPLFLKTDTHWTPFGARLAAQELARQHPELIGSATYSSRQVAEKSLDGDLVNYLQFNRELAPERFTPSPLAVFETLKDNQEVSDAALFGDSEQPIMLVGSSYTKIDDWNFQGFLKESLQTDLQTTAVEARGPYYAMEQFLQGKQLQDPSITTVIWEFPLRTLLSEEPTTTGWQVAANQFF</sequence>
<evidence type="ECO:0000256" key="5">
    <source>
        <dbReference type="ARBA" id="ARBA00016086"/>
    </source>
</evidence>
<protein>
    <recommendedName>
        <fullName evidence="5">Probable alginate O-acetylase AlgJ</fullName>
    </recommendedName>
    <alternativeName>
        <fullName evidence="14">Alginate biosynthesis protein AlgJ</fullName>
    </alternativeName>
</protein>
<keyword evidence="10" id="KW-0574">Periplasm</keyword>
<evidence type="ECO:0000313" key="17">
    <source>
        <dbReference type="Proteomes" id="UP000501379"/>
    </source>
</evidence>
<keyword evidence="12" id="KW-0472">Membrane</keyword>
<evidence type="ECO:0000256" key="13">
    <source>
        <dbReference type="ARBA" id="ARBA00023315"/>
    </source>
</evidence>
<dbReference type="GO" id="GO:0016746">
    <property type="term" value="F:acyltransferase activity"/>
    <property type="evidence" value="ECO:0007669"/>
    <property type="project" value="UniProtKB-KW"/>
</dbReference>
<evidence type="ECO:0000256" key="1">
    <source>
        <dbReference type="ARBA" id="ARBA00004418"/>
    </source>
</evidence>
<proteinExistence type="inferred from homology"/>